<dbReference type="AlphaFoldDB" id="A0A918K5H6"/>
<dbReference type="CDD" id="cd00093">
    <property type="entry name" value="HTH_XRE"/>
    <property type="match status" value="1"/>
</dbReference>
<feature type="transmembrane region" description="Helical" evidence="1">
    <location>
        <begin position="71"/>
        <end position="88"/>
    </location>
</feature>
<evidence type="ECO:0000313" key="3">
    <source>
        <dbReference type="Proteomes" id="UP000626148"/>
    </source>
</evidence>
<reference evidence="2" key="1">
    <citation type="journal article" date="2014" name="Int. J. Syst. Evol. Microbiol.">
        <title>Complete genome sequence of Corynebacterium casei LMG S-19264T (=DSM 44701T), isolated from a smear-ripened cheese.</title>
        <authorList>
            <consortium name="US DOE Joint Genome Institute (JGI-PGF)"/>
            <person name="Walter F."/>
            <person name="Albersmeier A."/>
            <person name="Kalinowski J."/>
            <person name="Ruckert C."/>
        </authorList>
    </citation>
    <scope>NUCLEOTIDE SEQUENCE</scope>
    <source>
        <strain evidence="2">KCTC 22169</strain>
    </source>
</reference>
<keyword evidence="1" id="KW-1133">Transmembrane helix</keyword>
<evidence type="ECO:0000313" key="2">
    <source>
        <dbReference type="EMBL" id="GGX49243.1"/>
    </source>
</evidence>
<proteinExistence type="predicted"/>
<sequence>MNRIDHSIRSAVNGVDFSDIESQFNENIGAFIAQVRHMNQLRVPDVMSLLSVSKKTYLEMEKGKRQYRMHLIAWWCFVMGLSPLHILAQSNYFAHLPIGDYRNIRQIKLALMLQRLSTDDCLKALADLIDECPRDIHRDAEPSLCVDAEELGEVRDFFYSQEYYEMIGDAMRRFMADNHLTRREFARFLNVTTRTVRRILNADVALNYNYYARFYLSTGVYPMKVIENGPYLKIRLKLEQRFFLINELIAGYGSSPDRLDNYLMHLDNREPDDGWQALFDEY</sequence>
<keyword evidence="1" id="KW-0472">Membrane</keyword>
<evidence type="ECO:0000256" key="1">
    <source>
        <dbReference type="SAM" id="Phobius"/>
    </source>
</evidence>
<dbReference type="InterPro" id="IPR010982">
    <property type="entry name" value="Lambda_DNA-bd_dom_sf"/>
</dbReference>
<dbReference type="InterPro" id="IPR001387">
    <property type="entry name" value="Cro/C1-type_HTH"/>
</dbReference>
<dbReference type="EMBL" id="BMXR01000003">
    <property type="protein sequence ID" value="GGX49243.1"/>
    <property type="molecule type" value="Genomic_DNA"/>
</dbReference>
<keyword evidence="1" id="KW-0812">Transmembrane</keyword>
<dbReference type="Proteomes" id="UP000626148">
    <property type="component" value="Unassembled WGS sequence"/>
</dbReference>
<accession>A0A918K5H6</accession>
<organism evidence="2 3">
    <name type="scientific">Saccharospirillum salsuginis</name>
    <dbReference type="NCBI Taxonomy" id="418750"/>
    <lineage>
        <taxon>Bacteria</taxon>
        <taxon>Pseudomonadati</taxon>
        <taxon>Pseudomonadota</taxon>
        <taxon>Gammaproteobacteria</taxon>
        <taxon>Oceanospirillales</taxon>
        <taxon>Saccharospirillaceae</taxon>
        <taxon>Saccharospirillum</taxon>
    </lineage>
</organism>
<dbReference type="RefSeq" id="WP_189607981.1">
    <property type="nucleotide sequence ID" value="NZ_BMXR01000003.1"/>
</dbReference>
<comment type="caution">
    <text evidence="2">The sequence shown here is derived from an EMBL/GenBank/DDBJ whole genome shotgun (WGS) entry which is preliminary data.</text>
</comment>
<dbReference type="SUPFAM" id="SSF47413">
    <property type="entry name" value="lambda repressor-like DNA-binding domains"/>
    <property type="match status" value="2"/>
</dbReference>
<name>A0A918K5H6_9GAMM</name>
<dbReference type="GO" id="GO:0003677">
    <property type="term" value="F:DNA binding"/>
    <property type="evidence" value="ECO:0007669"/>
    <property type="project" value="InterPro"/>
</dbReference>
<protein>
    <submittedName>
        <fullName evidence="2">Uncharacterized protein</fullName>
    </submittedName>
</protein>
<keyword evidence="3" id="KW-1185">Reference proteome</keyword>
<reference evidence="2" key="2">
    <citation type="submission" date="2020-09" db="EMBL/GenBank/DDBJ databases">
        <authorList>
            <person name="Sun Q."/>
            <person name="Kim S."/>
        </authorList>
    </citation>
    <scope>NUCLEOTIDE SEQUENCE</scope>
    <source>
        <strain evidence="2">KCTC 22169</strain>
    </source>
</reference>
<gene>
    <name evidence="2" type="ORF">GCM10007392_15660</name>
</gene>